<dbReference type="Proteomes" id="UP000039865">
    <property type="component" value="Unassembled WGS sequence"/>
</dbReference>
<name>A0A078ALX8_STYLE</name>
<gene>
    <name evidence="2" type="primary">Contig10306.g10994</name>
    <name evidence="2" type="ORF">STYLEM_12281</name>
</gene>
<keyword evidence="3" id="KW-1185">Reference proteome</keyword>
<evidence type="ECO:0000256" key="1">
    <source>
        <dbReference type="SAM" id="MobiDB-lite"/>
    </source>
</evidence>
<feature type="compositionally biased region" description="Low complexity" evidence="1">
    <location>
        <begin position="355"/>
        <end position="365"/>
    </location>
</feature>
<sequence length="478" mass="54812">MSDNRTNLAAIAYQNMQPLSNSPMPMPSIQAPSQTYKLSPLHQKSHSQKISFIQNEYFGKIGWGVKSPNLNSSPLRVVIDDQPHKQFFDRERNNMFTKVQGVFSNHVDKKLGISLEAFHNLDMRSLRILIKQKVWQQQNKMKHVFLNKSQSRSQTTGGKLTYDDGKKGTFNYASSNYANGSIIRTPNAQDKADINNDLVSPNMMSSFLDKSLNYPNNTRASIKEVNADQENDSYLLSSPLGHLPKNTSINTKYRMHSVDQVNQLNFENESEINQSKVKCPKLMKMIDSQSKKLQEMKTQSLKKKKFYDNQHRQVLHRSNNVSIDYYDSKPTQYTQQFVSFSKTQESHNPLPSLKNNNSINHSNANSNSIQYRSKQVNKSGDPSVDFRIQQQRQIPHQMINSMVSNPYNQVSATQDTKSLKKILHETSNQNSQATNISHSFLNNSTQRDMYEISRVSSKVNHFGSLHEIQDEEMEGFQS</sequence>
<dbReference type="InParanoid" id="A0A078ALX8"/>
<dbReference type="EMBL" id="CCKQ01011671">
    <property type="protein sequence ID" value="CDW83239.1"/>
    <property type="molecule type" value="Genomic_DNA"/>
</dbReference>
<evidence type="ECO:0000313" key="2">
    <source>
        <dbReference type="EMBL" id="CDW83239.1"/>
    </source>
</evidence>
<organism evidence="2 3">
    <name type="scientific">Stylonychia lemnae</name>
    <name type="common">Ciliate</name>
    <dbReference type="NCBI Taxonomy" id="5949"/>
    <lineage>
        <taxon>Eukaryota</taxon>
        <taxon>Sar</taxon>
        <taxon>Alveolata</taxon>
        <taxon>Ciliophora</taxon>
        <taxon>Intramacronucleata</taxon>
        <taxon>Spirotrichea</taxon>
        <taxon>Stichotrichia</taxon>
        <taxon>Sporadotrichida</taxon>
        <taxon>Oxytrichidae</taxon>
        <taxon>Stylonychinae</taxon>
        <taxon>Stylonychia</taxon>
    </lineage>
</organism>
<proteinExistence type="predicted"/>
<reference evidence="2 3" key="1">
    <citation type="submission" date="2014-06" db="EMBL/GenBank/DDBJ databases">
        <authorList>
            <person name="Swart Estienne"/>
        </authorList>
    </citation>
    <scope>NUCLEOTIDE SEQUENCE [LARGE SCALE GENOMIC DNA]</scope>
    <source>
        <strain evidence="2 3">130c</strain>
    </source>
</reference>
<protein>
    <submittedName>
        <fullName evidence="2">Uncharacterized protein</fullName>
    </submittedName>
</protein>
<evidence type="ECO:0000313" key="3">
    <source>
        <dbReference type="Proteomes" id="UP000039865"/>
    </source>
</evidence>
<dbReference type="AlphaFoldDB" id="A0A078ALX8"/>
<feature type="region of interest" description="Disordered" evidence="1">
    <location>
        <begin position="342"/>
        <end position="365"/>
    </location>
</feature>
<accession>A0A078ALX8</accession>